<dbReference type="PANTHER" id="PTHR47715">
    <property type="entry name" value="TRYPTOPHAN/TYROSINE PERMEASE"/>
    <property type="match status" value="1"/>
</dbReference>
<proteinExistence type="predicted"/>
<gene>
    <name evidence="9" type="ORF">SO802_017281</name>
</gene>
<evidence type="ECO:0000256" key="1">
    <source>
        <dbReference type="ARBA" id="ARBA00004429"/>
    </source>
</evidence>
<dbReference type="EMBL" id="JAZDWU010000005">
    <property type="protein sequence ID" value="KAL0003500.1"/>
    <property type="molecule type" value="Genomic_DNA"/>
</dbReference>
<evidence type="ECO:0000256" key="4">
    <source>
        <dbReference type="ARBA" id="ARBA00022519"/>
    </source>
</evidence>
<evidence type="ECO:0000256" key="2">
    <source>
        <dbReference type="ARBA" id="ARBA00022448"/>
    </source>
</evidence>
<evidence type="ECO:0008006" key="11">
    <source>
        <dbReference type="Google" id="ProtNLM"/>
    </source>
</evidence>
<dbReference type="GO" id="GO:0003333">
    <property type="term" value="P:amino acid transmembrane transport"/>
    <property type="evidence" value="ECO:0007669"/>
    <property type="project" value="InterPro"/>
</dbReference>
<dbReference type="Proteomes" id="UP001459277">
    <property type="component" value="Unassembled WGS sequence"/>
</dbReference>
<organism evidence="9 10">
    <name type="scientific">Lithocarpus litseifolius</name>
    <dbReference type="NCBI Taxonomy" id="425828"/>
    <lineage>
        <taxon>Eukaryota</taxon>
        <taxon>Viridiplantae</taxon>
        <taxon>Streptophyta</taxon>
        <taxon>Embryophyta</taxon>
        <taxon>Tracheophyta</taxon>
        <taxon>Spermatophyta</taxon>
        <taxon>Magnoliopsida</taxon>
        <taxon>eudicotyledons</taxon>
        <taxon>Gunneridae</taxon>
        <taxon>Pentapetalae</taxon>
        <taxon>rosids</taxon>
        <taxon>fabids</taxon>
        <taxon>Fagales</taxon>
        <taxon>Fagaceae</taxon>
        <taxon>Lithocarpus</taxon>
    </lineage>
</organism>
<feature type="transmembrane region" description="Helical" evidence="8">
    <location>
        <begin position="131"/>
        <end position="152"/>
    </location>
</feature>
<dbReference type="PANTHER" id="PTHR47715:SF1">
    <property type="entry name" value="TRYPTOPHAN_TYROSINE PERMEASE"/>
    <property type="match status" value="1"/>
</dbReference>
<keyword evidence="5 8" id="KW-0812">Transmembrane</keyword>
<keyword evidence="10" id="KW-1185">Reference proteome</keyword>
<keyword evidence="4" id="KW-0997">Cell inner membrane</keyword>
<evidence type="ECO:0000256" key="6">
    <source>
        <dbReference type="ARBA" id="ARBA00022989"/>
    </source>
</evidence>
<accession>A0AAW2D2A6</accession>
<dbReference type="Pfam" id="PF03222">
    <property type="entry name" value="Trp_Tyr_perm"/>
    <property type="match status" value="1"/>
</dbReference>
<keyword evidence="3" id="KW-1003">Cell membrane</keyword>
<reference evidence="9 10" key="1">
    <citation type="submission" date="2024-01" db="EMBL/GenBank/DDBJ databases">
        <title>A telomere-to-telomere, gap-free genome of sweet tea (Lithocarpus litseifolius).</title>
        <authorList>
            <person name="Zhou J."/>
        </authorList>
    </citation>
    <scope>NUCLEOTIDE SEQUENCE [LARGE SCALE GENOMIC DNA]</scope>
    <source>
        <strain evidence="9">Zhou-2022a</strain>
        <tissue evidence="9">Leaf</tissue>
    </source>
</reference>
<name>A0AAW2D2A6_9ROSI</name>
<comment type="subcellular location">
    <subcellularLocation>
        <location evidence="1">Cell inner membrane</location>
        <topology evidence="1">Multi-pass membrane protein</topology>
    </subcellularLocation>
</comment>
<keyword evidence="2" id="KW-0813">Transport</keyword>
<protein>
    <recommendedName>
        <fullName evidence="11">Tyrosine-specific transport protein</fullName>
    </recommendedName>
</protein>
<evidence type="ECO:0000313" key="10">
    <source>
        <dbReference type="Proteomes" id="UP001459277"/>
    </source>
</evidence>
<evidence type="ECO:0000313" key="9">
    <source>
        <dbReference type="EMBL" id="KAL0003500.1"/>
    </source>
</evidence>
<evidence type="ECO:0000256" key="8">
    <source>
        <dbReference type="SAM" id="Phobius"/>
    </source>
</evidence>
<evidence type="ECO:0000256" key="7">
    <source>
        <dbReference type="ARBA" id="ARBA00023136"/>
    </source>
</evidence>
<dbReference type="InterPro" id="IPR018227">
    <property type="entry name" value="Amino_acid_transport_2"/>
</dbReference>
<sequence length="198" mass="22326">MLQLQLHLPHLFTSLTSITYPIFNHHDSNFHHHRRRLSTQLLHTPPSYRSTLTPRTHNLILSHIASCTAHNAITVAQDFDNFQHQKSQQVEQQQEGTHEKNFWGAVSLIIGTAVGPGMLSLPAATIKSGSFPSAIVILLSWLYVVSSIILVAELSFAAMEEDGVEEVIYLARGRWYTSFTFQHCCHFGNLALEDPRLD</sequence>
<keyword evidence="7 8" id="KW-0472">Membrane</keyword>
<evidence type="ECO:0000256" key="3">
    <source>
        <dbReference type="ARBA" id="ARBA00022475"/>
    </source>
</evidence>
<dbReference type="GO" id="GO:0005886">
    <property type="term" value="C:plasma membrane"/>
    <property type="evidence" value="ECO:0007669"/>
    <property type="project" value="UniProtKB-SubCell"/>
</dbReference>
<evidence type="ECO:0000256" key="5">
    <source>
        <dbReference type="ARBA" id="ARBA00022692"/>
    </source>
</evidence>
<feature type="transmembrane region" description="Helical" evidence="8">
    <location>
        <begin position="102"/>
        <end position="119"/>
    </location>
</feature>
<comment type="caution">
    <text evidence="9">The sequence shown here is derived from an EMBL/GenBank/DDBJ whole genome shotgun (WGS) entry which is preliminary data.</text>
</comment>
<dbReference type="AlphaFoldDB" id="A0AAW2D2A6"/>
<keyword evidence="6 8" id="KW-1133">Transmembrane helix</keyword>